<dbReference type="EMBL" id="JABANM010006492">
    <property type="protein sequence ID" value="KAF4745840.1"/>
    <property type="molecule type" value="Genomic_DNA"/>
</dbReference>
<proteinExistence type="predicted"/>
<reference evidence="1 2" key="1">
    <citation type="submission" date="2020-04" db="EMBL/GenBank/DDBJ databases">
        <title>Perkinsus olseni comparative genomics.</title>
        <authorList>
            <person name="Bogema D.R."/>
        </authorList>
    </citation>
    <scope>NUCLEOTIDE SEQUENCE [LARGE SCALE GENOMIC DNA]</scope>
    <source>
        <strain evidence="1">ATCC PRA-205</strain>
    </source>
</reference>
<evidence type="ECO:0000313" key="1">
    <source>
        <dbReference type="EMBL" id="KAF4745840.1"/>
    </source>
</evidence>
<dbReference type="Proteomes" id="UP000574390">
    <property type="component" value="Unassembled WGS sequence"/>
</dbReference>
<comment type="caution">
    <text evidence="1">The sequence shown here is derived from an EMBL/GenBank/DDBJ whole genome shotgun (WGS) entry which is preliminary data.</text>
</comment>
<dbReference type="AlphaFoldDB" id="A0A7J6TNE4"/>
<organism evidence="1 2">
    <name type="scientific">Perkinsus olseni</name>
    <name type="common">Perkinsus atlanticus</name>
    <dbReference type="NCBI Taxonomy" id="32597"/>
    <lineage>
        <taxon>Eukaryota</taxon>
        <taxon>Sar</taxon>
        <taxon>Alveolata</taxon>
        <taxon>Perkinsozoa</taxon>
        <taxon>Perkinsea</taxon>
        <taxon>Perkinsida</taxon>
        <taxon>Perkinsidae</taxon>
        <taxon>Perkinsus</taxon>
    </lineage>
</organism>
<name>A0A7J6TNE4_PEROL</name>
<protein>
    <submittedName>
        <fullName evidence="1">Uncharacterized protein</fullName>
    </submittedName>
</protein>
<gene>
    <name evidence="1" type="ORF">FOZ62_021535</name>
</gene>
<evidence type="ECO:0000313" key="2">
    <source>
        <dbReference type="Proteomes" id="UP000574390"/>
    </source>
</evidence>
<feature type="non-terminal residue" evidence="1">
    <location>
        <position position="1"/>
    </location>
</feature>
<sequence length="113" mass="13225">MAVLSVDQAHPAEVQTEWRRYVDSIDQRILEALKRSMKNSLRDLSRALNGDTKTEVKPLFKLFAMLEGHHMDFNPTMNELKELLQNVCRDMTTTLTVMVRLPRHFRKEKVKDA</sequence>
<accession>A0A7J6TNE4</accession>